<feature type="compositionally biased region" description="Basic and acidic residues" evidence="1">
    <location>
        <begin position="189"/>
        <end position="207"/>
    </location>
</feature>
<feature type="signal peptide" evidence="3">
    <location>
        <begin position="1"/>
        <end position="16"/>
    </location>
</feature>
<keyword evidence="2" id="KW-0472">Membrane</keyword>
<evidence type="ECO:0000256" key="3">
    <source>
        <dbReference type="SAM" id="SignalP"/>
    </source>
</evidence>
<evidence type="ECO:0000256" key="2">
    <source>
        <dbReference type="SAM" id="Phobius"/>
    </source>
</evidence>
<dbReference type="RefSeq" id="XP_015597667.1">
    <property type="nucleotide sequence ID" value="XM_015742181.2"/>
</dbReference>
<evidence type="ECO:0000313" key="4">
    <source>
        <dbReference type="Proteomes" id="UP000694920"/>
    </source>
</evidence>
<accession>A0AAJ7BYR6</accession>
<dbReference type="GeneID" id="107268918"/>
<organism evidence="4 5">
    <name type="scientific">Cephus cinctus</name>
    <name type="common">Wheat stem sawfly</name>
    <dbReference type="NCBI Taxonomy" id="211228"/>
    <lineage>
        <taxon>Eukaryota</taxon>
        <taxon>Metazoa</taxon>
        <taxon>Ecdysozoa</taxon>
        <taxon>Arthropoda</taxon>
        <taxon>Hexapoda</taxon>
        <taxon>Insecta</taxon>
        <taxon>Pterygota</taxon>
        <taxon>Neoptera</taxon>
        <taxon>Endopterygota</taxon>
        <taxon>Hymenoptera</taxon>
        <taxon>Cephoidea</taxon>
        <taxon>Cephidae</taxon>
        <taxon>Cephus</taxon>
    </lineage>
</organism>
<dbReference type="KEGG" id="ccin:107268918"/>
<gene>
    <name evidence="5" type="primary">LOC107268918</name>
</gene>
<evidence type="ECO:0000256" key="1">
    <source>
        <dbReference type="SAM" id="MobiDB-lite"/>
    </source>
</evidence>
<keyword evidence="2" id="KW-1133">Transmembrane helix</keyword>
<proteinExistence type="predicted"/>
<keyword evidence="3" id="KW-0732">Signal</keyword>
<keyword evidence="4" id="KW-1185">Reference proteome</keyword>
<name>A0AAJ7BYR6_CEPCN</name>
<feature type="chain" id="PRO_5042580949" evidence="3">
    <location>
        <begin position="17"/>
        <end position="207"/>
    </location>
</feature>
<keyword evidence="2" id="KW-0812">Transmembrane</keyword>
<protein>
    <submittedName>
        <fullName evidence="5">Uncharacterized protein LOC107268918</fullName>
    </submittedName>
</protein>
<dbReference type="Proteomes" id="UP000694920">
    <property type="component" value="Unplaced"/>
</dbReference>
<dbReference type="AlphaFoldDB" id="A0AAJ7BYR6"/>
<evidence type="ECO:0000313" key="5">
    <source>
        <dbReference type="RefSeq" id="XP_015597667.1"/>
    </source>
</evidence>
<feature type="region of interest" description="Disordered" evidence="1">
    <location>
        <begin position="188"/>
        <end position="207"/>
    </location>
</feature>
<sequence>MNQLVLILALTGVVLGGTIVQPSENLKQQKREVAVTSATSGGNQLQSSQYYYPTYPEYTEPGYAVQSGYEGYLVPAVPTKDSQSSRWTSVIMSNLIPISRFALSYGTRAGYYILNLLLLLLVGGAFTTSICTFTPFCTITFLGLGLSKNEVREQVKELARNYITPERVSLATSMVKRAIDKYAALQRTQDTEDEKKEEKKDTSTEKE</sequence>
<feature type="transmembrane region" description="Helical" evidence="2">
    <location>
        <begin position="111"/>
        <end position="144"/>
    </location>
</feature>
<reference evidence="5" key="1">
    <citation type="submission" date="2025-08" db="UniProtKB">
        <authorList>
            <consortium name="RefSeq"/>
        </authorList>
    </citation>
    <scope>IDENTIFICATION</scope>
</reference>